<evidence type="ECO:0000256" key="2">
    <source>
        <dbReference type="ARBA" id="ARBA00022490"/>
    </source>
</evidence>
<evidence type="ECO:0000256" key="9">
    <source>
        <dbReference type="SAM" id="Coils"/>
    </source>
</evidence>
<evidence type="ECO:0000256" key="3">
    <source>
        <dbReference type="ARBA" id="ARBA00022574"/>
    </source>
</evidence>
<feature type="coiled-coil region" evidence="9">
    <location>
        <begin position="1389"/>
        <end position="1419"/>
    </location>
</feature>
<feature type="region of interest" description="Disordered" evidence="10">
    <location>
        <begin position="1"/>
        <end position="263"/>
    </location>
</feature>
<dbReference type="Gene3D" id="2.130.10.10">
    <property type="entry name" value="YVTN repeat-like/Quinoprotein amine dehydrogenase"/>
    <property type="match status" value="3"/>
</dbReference>
<feature type="compositionally biased region" description="Basic and acidic residues" evidence="10">
    <location>
        <begin position="10"/>
        <end position="40"/>
    </location>
</feature>
<keyword evidence="4" id="KW-0677">Repeat</keyword>
<evidence type="ECO:0000256" key="1">
    <source>
        <dbReference type="ARBA" id="ARBA00004430"/>
    </source>
</evidence>
<feature type="compositionally biased region" description="Acidic residues" evidence="10">
    <location>
        <begin position="1459"/>
        <end position="1491"/>
    </location>
</feature>
<evidence type="ECO:0000256" key="4">
    <source>
        <dbReference type="ARBA" id="ARBA00022737"/>
    </source>
</evidence>
<dbReference type="InterPro" id="IPR015943">
    <property type="entry name" value="WD40/YVTN_repeat-like_dom_sf"/>
</dbReference>
<dbReference type="PROSITE" id="PS50082">
    <property type="entry name" value="WD_REPEATS_2"/>
    <property type="match status" value="3"/>
</dbReference>
<organism evidence="11 12">
    <name type="scientific">Pyxicephalus adspersus</name>
    <name type="common">African bullfrog</name>
    <dbReference type="NCBI Taxonomy" id="30357"/>
    <lineage>
        <taxon>Eukaryota</taxon>
        <taxon>Metazoa</taxon>
        <taxon>Chordata</taxon>
        <taxon>Craniata</taxon>
        <taxon>Vertebrata</taxon>
        <taxon>Euteleostomi</taxon>
        <taxon>Amphibia</taxon>
        <taxon>Batrachia</taxon>
        <taxon>Anura</taxon>
        <taxon>Neobatrachia</taxon>
        <taxon>Ranoidea</taxon>
        <taxon>Pyxicephalidae</taxon>
        <taxon>Pyxicephalinae</taxon>
        <taxon>Pyxicephalus</taxon>
    </lineage>
</organism>
<feature type="coiled-coil region" evidence="9">
    <location>
        <begin position="1759"/>
        <end position="1789"/>
    </location>
</feature>
<feature type="compositionally biased region" description="Basic and acidic residues" evidence="10">
    <location>
        <begin position="225"/>
        <end position="237"/>
    </location>
</feature>
<dbReference type="PANTHER" id="PTHR14885">
    <property type="entry name" value="CILIA- AND FLAGELLA-ASSOCIATED PROTEIN 43-RELATED"/>
    <property type="match status" value="1"/>
</dbReference>
<dbReference type="InterPro" id="IPR019775">
    <property type="entry name" value="WD40_repeat_CS"/>
</dbReference>
<dbReference type="EMBL" id="DYDO01000001">
    <property type="protein sequence ID" value="DBA34597.1"/>
    <property type="molecule type" value="Genomic_DNA"/>
</dbReference>
<protein>
    <recommendedName>
        <fullName evidence="13">Cilia- and flagella-associated protein 44</fullName>
    </recommendedName>
</protein>
<evidence type="ECO:0000256" key="5">
    <source>
        <dbReference type="ARBA" id="ARBA00023054"/>
    </source>
</evidence>
<dbReference type="PANTHER" id="PTHR14885:SF3">
    <property type="entry name" value="CILIA- AND FLAGELLA-ASSOCIATED PROTEIN 44"/>
    <property type="match status" value="1"/>
</dbReference>
<dbReference type="GO" id="GO:0005930">
    <property type="term" value="C:axoneme"/>
    <property type="evidence" value="ECO:0007669"/>
    <property type="project" value="UniProtKB-SubCell"/>
</dbReference>
<accession>A0AAV3BC65</accession>
<feature type="repeat" description="WD" evidence="8">
    <location>
        <begin position="354"/>
        <end position="376"/>
    </location>
</feature>
<sequence>MAAQEEAEVESAHKLTGEIADGETKETNDQNLEDEHRSEFSTEVTEGQNEATAPSHEHDGTLQEPPSAQASSEGAEEIATQGIAGDDEGAGTGEQPMLAEVPEEVPGQTSETLEVDSGNENKTALEPPLEEEGSEQPTVEESAGGDQEIQYDQNHKVLLESSEGGVEQQVTADVEGESVILGEDGKEETTEHSAERSEVEVTAVVTEKEGVTSEDGAAPEAGNDEDQRSETAQRNPDEEAEGQAPESSSKEQPKSEEDVKKEVEEIEQKIPEDFYYNYESICSQPYITPDSGIPSGVLQLLYPLLFRKKVISGSEWGNMLLWEGGLIKVEICRRGRRPCHSGSINQFVLDEGELITIGADGYVRVWDFETVDTADTIDDTGVLEMEPMNELQVGKNVNLRFMVKTKENDSPVWFAQDPSGGIWKLDLSFSNITQDPEQLFSFHSGKINALDASPSTYLMATTSLDRSVRIYDFAGKFPLVEMKFKQGGTSLIWAPRMVNPKGGLFAAGFEDGVVRILEVYNSSGMRLLAGRRGTQDAGISLKQAFKPHNAPVTCLAYERNGEILATGSTDKTVFFFAVGDTYEPIGFIRVPGPIKELHWSPALHEENSLLVLCENGFAVEIPVPSAQKNDLVSTYEISNLPLRYFRFSSIKSKIEREEQLAIIRKKKDQKLKEHQTWVQQQKEQGMELTEEELQEPYDDEEEKLPELYVPKDPSPILCGFYASPGKFWLSMDGYDSGFLYLCEFSKSEDQTDPLTRTDEPISALPIENTSTNPINRIHFSSNKKLLFCGMKDGAVRVYPLQPNDTLLTSMRNNQYLVTCGADGNIFTFSILSMEDIERDLKVKKAKIPSPRTNKEVEKHAEDIEDPNAYSIENATQKRQHDLLMKEAEEKKARKRKELAQMKKEFQELLRLNANLPTHMQLGRVEFEMDPRIREEMERQKSESVRTVLKELAWEQEKHNIGLKKLQAQFRDNVEFDTVTVRAISTEHQVATYRLLSLSEKHYKAKRMIGKRRPTHYDIFQKEDVPKENQDSGAVVESDLGARNVTTAGTVPEPDFGTRNRDQQQNLQWAWKRSDGQVERIRKIIDKAEKAKSKISQRRKEWDQLYKTKPSEDYEDPQDVLAIKNAKENMGDFKLKTAEDYTVPEHLRINAEQKRSELTMLESIIYEQKSAMNRSILELRDLKMETIKNIKSLVEELKVIQSVLDPSKHLPIPKVPSMHSDETPERKFQYDSETLQNFKQEQANQVQAPRMGEDGGFGAFEGFGGKQQVGVKHSQVSSRPSTTSTIRSYRAVSARMHPMEDMELSELEKEMIRIEEIKNLYRQENIIKQINELVICFDAELRLLRHKKMQLEVQMKMADLRHVTLFEELMLLKEFEKREDILQEKVSDRVSDLEEMKRKSEDYLQQLETKKKDIVKLQEKEKTLHATFQNSLGENNKFAAFLTKVFKKKIKRTKKKEVTGDEEEDEDSDEESDEESTYESDEEESDSEDGVFDDSVCPDNCDPQLFDNTLQLREKRLDIEEALAEEKKLVDNLKKEYDALAKKVKIVEVNLKSAEVELEAFQREKQQKLNELHVVVPLKLHQVDYMINGEIPCDLSQALVFTNHSLESLQHRIKELQVEKVEKKELYKQAKEQHKHLIRERKEMEVKIQGLEEKCCQQMMMKFGRLVDLEALQTLSVNTTLEELKLKSSKRRKEMDQEIAEWEDKLMETKKKLVEVTREHTKKLDRLNDILTEKKVIEAKLDARQTVVGAEFQGPRKADIRERQKLLHRAQLQAEELESLKEEISLLSKKGGSILPPIRQ</sequence>
<evidence type="ECO:0000313" key="12">
    <source>
        <dbReference type="Proteomes" id="UP001181693"/>
    </source>
</evidence>
<feature type="region of interest" description="Disordered" evidence="10">
    <location>
        <begin position="1455"/>
        <end position="1493"/>
    </location>
</feature>
<dbReference type="FunFam" id="2.130.10.10:FF:000547">
    <property type="entry name" value="Cilia- and flagella-associated protein 44"/>
    <property type="match status" value="1"/>
</dbReference>
<keyword evidence="2" id="KW-0963">Cytoplasm</keyword>
<feature type="compositionally biased region" description="Polar residues" evidence="10">
    <location>
        <begin position="107"/>
        <end position="122"/>
    </location>
</feature>
<feature type="coiled-coil region" evidence="9">
    <location>
        <begin position="1077"/>
        <end position="1104"/>
    </location>
</feature>
<comment type="subcellular location">
    <subcellularLocation>
        <location evidence="1">Cytoplasm</location>
        <location evidence="1">Cytoskeleton</location>
        <location evidence="1">Cilium axoneme</location>
    </subcellularLocation>
</comment>
<keyword evidence="12" id="KW-1185">Reference proteome</keyword>
<dbReference type="GO" id="GO:0003341">
    <property type="term" value="P:cilium movement"/>
    <property type="evidence" value="ECO:0007669"/>
    <property type="project" value="UniProtKB-ARBA"/>
</dbReference>
<evidence type="ECO:0000256" key="10">
    <source>
        <dbReference type="SAM" id="MobiDB-lite"/>
    </source>
</evidence>
<evidence type="ECO:0000256" key="7">
    <source>
        <dbReference type="ARBA" id="ARBA00023273"/>
    </source>
</evidence>
<comment type="caution">
    <text evidence="11">The sequence shown here is derived from an EMBL/GenBank/DDBJ whole genome shotgun (WGS) entry which is preliminary data.</text>
</comment>
<reference evidence="11" key="1">
    <citation type="thesis" date="2020" institute="ProQuest LLC" country="789 East Eisenhower Parkway, Ann Arbor, MI, USA">
        <title>Comparative Genomics and Chromosome Evolution.</title>
        <authorList>
            <person name="Mudd A.B."/>
        </authorList>
    </citation>
    <scope>NUCLEOTIDE SEQUENCE</scope>
    <source>
        <strain evidence="11">1538</strain>
        <tissue evidence="11">Blood</tissue>
    </source>
</reference>
<feature type="coiled-coil region" evidence="9">
    <location>
        <begin position="877"/>
        <end position="911"/>
    </location>
</feature>
<keyword evidence="7" id="KW-0966">Cell projection</keyword>
<dbReference type="SUPFAM" id="SSF50978">
    <property type="entry name" value="WD40 repeat-like"/>
    <property type="match status" value="1"/>
</dbReference>
<feature type="compositionally biased region" description="Polar residues" evidence="10">
    <location>
        <begin position="41"/>
        <end position="52"/>
    </location>
</feature>
<proteinExistence type="predicted"/>
<feature type="coiled-coil region" evidence="9">
    <location>
        <begin position="1598"/>
        <end position="1653"/>
    </location>
</feature>
<dbReference type="SMART" id="SM00320">
    <property type="entry name" value="WD40"/>
    <property type="match status" value="4"/>
</dbReference>
<keyword evidence="3 8" id="KW-0853">WD repeat</keyword>
<dbReference type="PROSITE" id="PS00678">
    <property type="entry name" value="WD_REPEATS_1"/>
    <property type="match status" value="1"/>
</dbReference>
<evidence type="ECO:0008006" key="13">
    <source>
        <dbReference type="Google" id="ProtNLM"/>
    </source>
</evidence>
<keyword evidence="5 9" id="KW-0175">Coiled coil</keyword>
<feature type="repeat" description="WD" evidence="8">
    <location>
        <begin position="545"/>
        <end position="576"/>
    </location>
</feature>
<feature type="coiled-coil region" evidence="9">
    <location>
        <begin position="1684"/>
        <end position="1718"/>
    </location>
</feature>
<feature type="compositionally biased region" description="Basic and acidic residues" evidence="10">
    <location>
        <begin position="248"/>
        <end position="263"/>
    </location>
</feature>
<feature type="compositionally biased region" description="Basic and acidic residues" evidence="10">
    <location>
        <begin position="183"/>
        <end position="199"/>
    </location>
</feature>
<gene>
    <name evidence="11" type="ORF">GDO54_002143</name>
</gene>
<dbReference type="Proteomes" id="UP001181693">
    <property type="component" value="Unassembled WGS sequence"/>
</dbReference>
<evidence type="ECO:0000256" key="8">
    <source>
        <dbReference type="PROSITE-ProRule" id="PRU00221"/>
    </source>
</evidence>
<feature type="repeat" description="WD" evidence="8">
    <location>
        <begin position="440"/>
        <end position="472"/>
    </location>
</feature>
<keyword evidence="6" id="KW-0206">Cytoskeleton</keyword>
<evidence type="ECO:0000313" key="11">
    <source>
        <dbReference type="EMBL" id="DBA34597.1"/>
    </source>
</evidence>
<evidence type="ECO:0000256" key="6">
    <source>
        <dbReference type="ARBA" id="ARBA00023212"/>
    </source>
</evidence>
<dbReference type="Pfam" id="PF00400">
    <property type="entry name" value="WD40"/>
    <property type="match status" value="3"/>
</dbReference>
<name>A0AAV3BC65_PYXAD</name>
<dbReference type="InterPro" id="IPR001680">
    <property type="entry name" value="WD40_rpt"/>
</dbReference>
<feature type="coiled-coil region" evidence="9">
    <location>
        <begin position="1511"/>
        <end position="1570"/>
    </location>
</feature>
<dbReference type="InterPro" id="IPR036322">
    <property type="entry name" value="WD40_repeat_dom_sf"/>
</dbReference>